<organism evidence="2 3">
    <name type="scientific">Brevibacillus aydinogluensis</name>
    <dbReference type="NCBI Taxonomy" id="927786"/>
    <lineage>
        <taxon>Bacteria</taxon>
        <taxon>Bacillati</taxon>
        <taxon>Bacillota</taxon>
        <taxon>Bacilli</taxon>
        <taxon>Bacillales</taxon>
        <taxon>Paenibacillaceae</taxon>
        <taxon>Brevibacillus</taxon>
    </lineage>
</organism>
<protein>
    <submittedName>
        <fullName evidence="2">Sporulation protein</fullName>
    </submittedName>
</protein>
<evidence type="ECO:0000256" key="1">
    <source>
        <dbReference type="SAM" id="MobiDB-lite"/>
    </source>
</evidence>
<dbReference type="GO" id="GO:0030435">
    <property type="term" value="P:sporulation resulting in formation of a cellular spore"/>
    <property type="evidence" value="ECO:0007669"/>
    <property type="project" value="InterPro"/>
</dbReference>
<feature type="region of interest" description="Disordered" evidence="1">
    <location>
        <begin position="50"/>
        <end position="84"/>
    </location>
</feature>
<reference evidence="2" key="1">
    <citation type="submission" date="2023-07" db="EMBL/GenBank/DDBJ databases">
        <authorList>
            <person name="Ivanov I."/>
            <person name="Teneva D."/>
            <person name="Stoikov I."/>
        </authorList>
    </citation>
    <scope>NUCLEOTIDE SEQUENCE</scope>
    <source>
        <strain evidence="2">4475</strain>
    </source>
</reference>
<dbReference type="NCBIfam" id="TIGR02898">
    <property type="entry name" value="spore_YhcN_YlaJ"/>
    <property type="match status" value="1"/>
</dbReference>
<gene>
    <name evidence="2" type="ORF">BSPP4475_06410</name>
</gene>
<name>A0AA48RDI1_9BACL</name>
<dbReference type="KEGG" id="bayd:BSPP4475_06410"/>
<dbReference type="Proteomes" id="UP001189619">
    <property type="component" value="Chromosome"/>
</dbReference>
<evidence type="ECO:0000313" key="2">
    <source>
        <dbReference type="EMBL" id="CAJ1001936.1"/>
    </source>
</evidence>
<proteinExistence type="predicted"/>
<feature type="compositionally biased region" description="Low complexity" evidence="1">
    <location>
        <begin position="50"/>
        <end position="61"/>
    </location>
</feature>
<dbReference type="Pfam" id="PF09580">
    <property type="entry name" value="Spore_YhcN_YlaJ"/>
    <property type="match status" value="1"/>
</dbReference>
<feature type="compositionally biased region" description="Polar residues" evidence="1">
    <location>
        <begin position="1"/>
        <end position="13"/>
    </location>
</feature>
<accession>A0AA48RDI1</accession>
<sequence>MKTGQAEHNTTNHHLYRSNPGKGSMTVKRTAIYVLSVSLLLSACMTNNKPPANQAAPQPGQTVPETQRVQQTAPSPTYNQSPQATAERLVRLATRVKNVNDATAVVLGKWAVVGIDVNAHLDRPEVGVIKYSVAEALKEDPQGANAIVTADPDIVQRLREMAADIQRGRPVTGLAEELADIVGRLMPQLPRDVQKREETPTRENEQRINKSGNSKPQGNEKIPVNR</sequence>
<feature type="compositionally biased region" description="Basic and acidic residues" evidence="1">
    <location>
        <begin position="192"/>
        <end position="208"/>
    </location>
</feature>
<feature type="region of interest" description="Disordered" evidence="1">
    <location>
        <begin position="1"/>
        <end position="22"/>
    </location>
</feature>
<feature type="compositionally biased region" description="Polar residues" evidence="1">
    <location>
        <begin position="63"/>
        <end position="84"/>
    </location>
</feature>
<feature type="region of interest" description="Disordered" evidence="1">
    <location>
        <begin position="188"/>
        <end position="226"/>
    </location>
</feature>
<dbReference type="EMBL" id="OY569118">
    <property type="protein sequence ID" value="CAJ1001936.1"/>
    <property type="molecule type" value="Genomic_DNA"/>
</dbReference>
<dbReference type="AlphaFoldDB" id="A0AA48RDI1"/>
<dbReference type="InterPro" id="IPR019076">
    <property type="entry name" value="Spore_lipoprot_YhcN/YlaJ-like"/>
</dbReference>
<dbReference type="InterPro" id="IPR014247">
    <property type="entry name" value="Spore_lipoprot_YhcN/YlaJ"/>
</dbReference>
<evidence type="ECO:0000313" key="3">
    <source>
        <dbReference type="Proteomes" id="UP001189619"/>
    </source>
</evidence>
<keyword evidence="3" id="KW-1185">Reference proteome</keyword>